<proteinExistence type="predicted"/>
<dbReference type="InterPro" id="IPR020806">
    <property type="entry name" value="PKS_PP-bd"/>
</dbReference>
<protein>
    <submittedName>
        <fullName evidence="7">SDR family NAD(P)-dependent oxidoreductase</fullName>
    </submittedName>
</protein>
<dbReference type="InterPro" id="IPR036736">
    <property type="entry name" value="ACP-like_sf"/>
</dbReference>
<dbReference type="SUPFAM" id="SSF53335">
    <property type="entry name" value="S-adenosyl-L-methionine-dependent methyltransferases"/>
    <property type="match status" value="1"/>
</dbReference>
<keyword evidence="5" id="KW-0012">Acyltransferase</keyword>
<dbReference type="InterPro" id="IPR011032">
    <property type="entry name" value="GroES-like_sf"/>
</dbReference>
<dbReference type="Proteomes" id="UP000176944">
    <property type="component" value="Chromosome"/>
</dbReference>
<dbReference type="InterPro" id="IPR013217">
    <property type="entry name" value="Methyltransf_12"/>
</dbReference>
<dbReference type="GO" id="GO:0016491">
    <property type="term" value="F:oxidoreductase activity"/>
    <property type="evidence" value="ECO:0007669"/>
    <property type="project" value="InterPro"/>
</dbReference>
<dbReference type="PROSITE" id="PS00012">
    <property type="entry name" value="PHOSPHOPANTETHEINE"/>
    <property type="match status" value="1"/>
</dbReference>
<dbReference type="CDD" id="cd08955">
    <property type="entry name" value="KR_2_FAS_SDR_x"/>
    <property type="match status" value="1"/>
</dbReference>
<dbReference type="Pfam" id="PF21394">
    <property type="entry name" value="Beta-ketacyl_N"/>
    <property type="match status" value="1"/>
</dbReference>
<dbReference type="CDD" id="cd02440">
    <property type="entry name" value="AdoMet_MTases"/>
    <property type="match status" value="1"/>
</dbReference>
<dbReference type="InterPro" id="IPR006162">
    <property type="entry name" value="Ppantetheine_attach_site"/>
</dbReference>
<dbReference type="SUPFAM" id="SSF47336">
    <property type="entry name" value="ACP-like"/>
    <property type="match status" value="1"/>
</dbReference>
<reference evidence="7" key="1">
    <citation type="journal article" date="2017" name="Proc. Natl. Acad. Sci. U.S.A.">
        <title>Comparative genomics uncovers the prolific and distinctive metabolic potential of the cyanobacterial genus Moorea.</title>
        <authorList>
            <person name="Leao T."/>
            <person name="Castelao G."/>
            <person name="Korobeynikov A."/>
            <person name="Monroe E.A."/>
            <person name="Podell S."/>
            <person name="Glukhov E."/>
            <person name="Allen E.E."/>
            <person name="Gerwick W.H."/>
            <person name="Gerwick L."/>
        </authorList>
    </citation>
    <scope>NUCLEOTIDE SEQUENCE</scope>
    <source>
        <strain evidence="7">JHB</strain>
    </source>
</reference>
<dbReference type="Pfam" id="PF13602">
    <property type="entry name" value="ADH_zinc_N_2"/>
    <property type="match status" value="1"/>
</dbReference>
<keyword evidence="4" id="KW-0521">NADP</keyword>
<dbReference type="SMART" id="SM00829">
    <property type="entry name" value="PKS_ER"/>
    <property type="match status" value="1"/>
</dbReference>
<accession>A0A9Q9SUJ2</accession>
<keyword evidence="3" id="KW-0808">Transferase</keyword>
<feature type="domain" description="Carrier" evidence="6">
    <location>
        <begin position="1287"/>
        <end position="1365"/>
    </location>
</feature>
<dbReference type="InterPro" id="IPR050444">
    <property type="entry name" value="Polyketide_Synthase"/>
</dbReference>
<dbReference type="Pfam" id="PF08242">
    <property type="entry name" value="Methyltransf_12"/>
    <property type="match status" value="1"/>
</dbReference>
<dbReference type="PROSITE" id="PS50075">
    <property type="entry name" value="CARRIER"/>
    <property type="match status" value="1"/>
</dbReference>
<dbReference type="Pfam" id="PF08240">
    <property type="entry name" value="ADH_N"/>
    <property type="match status" value="1"/>
</dbReference>
<dbReference type="InterPro" id="IPR013154">
    <property type="entry name" value="ADH-like_N"/>
</dbReference>
<evidence type="ECO:0000256" key="3">
    <source>
        <dbReference type="ARBA" id="ARBA00022679"/>
    </source>
</evidence>
<dbReference type="InterPro" id="IPR013968">
    <property type="entry name" value="PKS_KR"/>
</dbReference>
<evidence type="ECO:0000313" key="7">
    <source>
        <dbReference type="EMBL" id="WAN69941.1"/>
    </source>
</evidence>
<evidence type="ECO:0000256" key="5">
    <source>
        <dbReference type="ARBA" id="ARBA00023315"/>
    </source>
</evidence>
<evidence type="ECO:0000256" key="2">
    <source>
        <dbReference type="ARBA" id="ARBA00022553"/>
    </source>
</evidence>
<dbReference type="PANTHER" id="PTHR45681">
    <property type="entry name" value="POLYKETIDE SYNTHASE 44-RELATED"/>
    <property type="match status" value="1"/>
</dbReference>
<dbReference type="Gene3D" id="3.40.50.150">
    <property type="entry name" value="Vaccinia Virus protein VP39"/>
    <property type="match status" value="1"/>
</dbReference>
<dbReference type="Pfam" id="PF08659">
    <property type="entry name" value="KR"/>
    <property type="match status" value="1"/>
</dbReference>
<dbReference type="InterPro" id="IPR049490">
    <property type="entry name" value="C883_1060-like_KR_N"/>
</dbReference>
<dbReference type="InterPro" id="IPR057326">
    <property type="entry name" value="KR_dom"/>
</dbReference>
<dbReference type="Gene3D" id="1.10.1200.10">
    <property type="entry name" value="ACP-like"/>
    <property type="match status" value="1"/>
</dbReference>
<dbReference type="SUPFAM" id="SSF50129">
    <property type="entry name" value="GroES-like"/>
    <property type="match status" value="1"/>
</dbReference>
<sequence length="1415" mass="155208">MESPESLTIVTIVTPSGEIIANLKGLQLKLATKQTLLGKETESIENWLYEVEWRSQGILGRLLPPDFLRPPVEIAQKLAPTLTELVTQVDQERTGSIETSLEELTVDYIVQALQEMGWSYKPTESFEFDAAAKKLGIVPTHRPLFKRLLQILTESGILKSNNQQWQLAQTLAQVNPTQKSQSLQNQYPEEAATLTLLGRCATKLSGVLRGAIDPVQLVFPQGDLTTATQLYEESTVAKVMNTIVEKSITKAIEKLPKSRGIRLLEIGAGTGGTTSYILPHLNPQQTEYIFTDIGALFTAKAQDKFQDYQFISYQTLDIEVEPKSQGFEANQYDIIIAANVLHATTIMKQTLSHVRELLADGGMLVLLEVTTAQRWLDLVFGLLEGWWKFNDYELRPDYPLLSRDQWQKVLIETDFTEVVTMPEVEGMAETLSGQTVIVAQSSQTKLEQTNDGSKSWLILADSQGIGKQLARQLNSVGEVCTLVFAGEKYQQIAPEEFTINPNNLEDFEEVIETVAGKSPSLYGVVQCWTTKAGEGQAINSEELESLSKLGCGTTLSLVQALVKAGLSMVPRLWLVTSGAQAVSSNHPVIPGVAQSSVWGMGKVISLEHPELNCTRIDLDPEETIEGQADALFNEIWSEDSEDQVAWRGDGRYVARLVASRHRQPVAQQLVPSQPFKLGSSHKGSLDNLILEPVTRRSPGAGELEIRVKATGLNFLDVVSALGLVPQEVDGVSQKHLVEMDSFGGEFAGEVVAIGAEVTDFHVGDLVMAMAQGCFSQYVTVDATYVVIKPEHLGFEEAASIPINFLTAYYALHYVAKIKGGDRILIHAGAGGTGMAAVQIAQRAGAEVLATASPPKWEALRNMGVKHIMNSRTYEFADQVMEITQGQGVDIVLNSLTSGEFISKSMSVVTQSGRFVEIAKRGVWDSSKVAALRPDVSYFVVDLVKESQEQPELINSMLQGLKEEFGDGLLQPPPVKVFPIEKVIDAFRYMQQAKHIGKIVVTQTQLADATQKPLSFRNDASYLITGGLGGLGLLVASWMVSKGAKHLVLLTRRAPDDQASQKISELEMAGAEVVVEKGDVSDFELMIEVWKRIEESNRPLAGVIHSAGMLSDGVLQNQSWSSFEQVMAPKVQGAWHLHQLTQNQPLDFFVLFSSAASLLGSPGQGNHSAANAFLDGLAHYRRAQGLPGLSIHWGAVSQVGEAAERGADMRVSKQGMGAISPAQVLESLELLISGSDVEVGVVPIEWSGWQERVAQWPFLADWQETILEVAEPSKSDFLLKLEATPASERRWLLVAHVRRQVANVLGISHPESIALETGFFDLGMDSLTSVELRNKLQSSLKCSIPSTLAFDYPKLNKLVDYLAQQLNLIDAQEDTELRSLNLCEEKSSELSDASPLTEVELEASFIKEIEELEKLI</sequence>
<gene>
    <name evidence="7" type="ORF">BJP36_38310</name>
</gene>
<dbReference type="PANTHER" id="PTHR45681:SF6">
    <property type="entry name" value="POLYKETIDE SYNTHASE 37"/>
    <property type="match status" value="1"/>
</dbReference>
<evidence type="ECO:0000256" key="4">
    <source>
        <dbReference type="ARBA" id="ARBA00022857"/>
    </source>
</evidence>
<dbReference type="Pfam" id="PF00550">
    <property type="entry name" value="PP-binding"/>
    <property type="match status" value="1"/>
</dbReference>
<dbReference type="SMART" id="SM01294">
    <property type="entry name" value="PKS_PP_betabranch"/>
    <property type="match status" value="1"/>
</dbReference>
<dbReference type="SUPFAM" id="SSF51735">
    <property type="entry name" value="NAD(P)-binding Rossmann-fold domains"/>
    <property type="match status" value="3"/>
</dbReference>
<evidence type="ECO:0000259" key="6">
    <source>
        <dbReference type="PROSITE" id="PS50075"/>
    </source>
</evidence>
<evidence type="ECO:0000256" key="1">
    <source>
        <dbReference type="ARBA" id="ARBA00022450"/>
    </source>
</evidence>
<dbReference type="InterPro" id="IPR029063">
    <property type="entry name" value="SAM-dependent_MTases_sf"/>
</dbReference>
<keyword evidence="2" id="KW-0597">Phosphoprotein</keyword>
<organism evidence="7">
    <name type="scientific">Moorena producens (strain JHB)</name>
    <dbReference type="NCBI Taxonomy" id="1454205"/>
    <lineage>
        <taxon>Bacteria</taxon>
        <taxon>Bacillati</taxon>
        <taxon>Cyanobacteriota</taxon>
        <taxon>Cyanophyceae</taxon>
        <taxon>Coleofasciculales</taxon>
        <taxon>Coleofasciculaceae</taxon>
        <taxon>Moorena</taxon>
    </lineage>
</organism>
<dbReference type="FunFam" id="3.40.50.720:FF:000209">
    <property type="entry name" value="Polyketide synthase Pks12"/>
    <property type="match status" value="1"/>
</dbReference>
<dbReference type="SMART" id="SM00822">
    <property type="entry name" value="PKS_KR"/>
    <property type="match status" value="1"/>
</dbReference>
<keyword evidence="1" id="KW-0596">Phosphopantetheine</keyword>
<dbReference type="FunFam" id="1.10.1200.10:FF:000007">
    <property type="entry name" value="Probable polyketide synthase pks17"/>
    <property type="match status" value="1"/>
</dbReference>
<reference evidence="7" key="2">
    <citation type="submission" date="2022-10" db="EMBL/GenBank/DDBJ databases">
        <authorList>
            <person name="Ngo T.-E."/>
        </authorList>
    </citation>
    <scope>NUCLEOTIDE SEQUENCE</scope>
    <source>
        <strain evidence="7">JHB</strain>
    </source>
</reference>
<dbReference type="SMART" id="SM00823">
    <property type="entry name" value="PKS_PP"/>
    <property type="match status" value="1"/>
</dbReference>
<dbReference type="EMBL" id="CP017708">
    <property type="protein sequence ID" value="WAN69941.1"/>
    <property type="molecule type" value="Genomic_DNA"/>
</dbReference>
<dbReference type="InterPro" id="IPR009081">
    <property type="entry name" value="PP-bd_ACP"/>
</dbReference>
<dbReference type="InterPro" id="IPR020843">
    <property type="entry name" value="ER"/>
</dbReference>
<dbReference type="GO" id="GO:0031177">
    <property type="term" value="F:phosphopantetheine binding"/>
    <property type="evidence" value="ECO:0007669"/>
    <property type="project" value="InterPro"/>
</dbReference>
<dbReference type="InterPro" id="IPR036291">
    <property type="entry name" value="NAD(P)-bd_dom_sf"/>
</dbReference>
<dbReference type="CDD" id="cd05195">
    <property type="entry name" value="enoyl_red"/>
    <property type="match status" value="1"/>
</dbReference>
<dbReference type="Gene3D" id="3.90.180.10">
    <property type="entry name" value="Medium-chain alcohol dehydrogenases, catalytic domain"/>
    <property type="match status" value="1"/>
</dbReference>
<dbReference type="GO" id="GO:0016746">
    <property type="term" value="F:acyltransferase activity"/>
    <property type="evidence" value="ECO:0007669"/>
    <property type="project" value="UniProtKB-KW"/>
</dbReference>
<dbReference type="Gene3D" id="3.40.50.720">
    <property type="entry name" value="NAD(P)-binding Rossmann-like Domain"/>
    <property type="match status" value="3"/>
</dbReference>
<name>A0A9Q9SUJ2_MOOP1</name>